<evidence type="ECO:0000256" key="4">
    <source>
        <dbReference type="ARBA" id="ARBA00022989"/>
    </source>
</evidence>
<evidence type="ECO:0000256" key="1">
    <source>
        <dbReference type="ARBA" id="ARBA00004141"/>
    </source>
</evidence>
<feature type="region of interest" description="Disordered" evidence="7">
    <location>
        <begin position="270"/>
        <end position="325"/>
    </location>
</feature>
<feature type="region of interest" description="Disordered" evidence="7">
    <location>
        <begin position="1"/>
        <end position="22"/>
    </location>
</feature>
<dbReference type="OrthoDB" id="3222at2759"/>
<gene>
    <name evidence="9" type="ORF">BD311DRAFT_652692</name>
</gene>
<dbReference type="Proteomes" id="UP000292957">
    <property type="component" value="Unassembled WGS sequence"/>
</dbReference>
<dbReference type="GO" id="GO:0005886">
    <property type="term" value="C:plasma membrane"/>
    <property type="evidence" value="ECO:0007669"/>
    <property type="project" value="TreeGrafter"/>
</dbReference>
<keyword evidence="6" id="KW-0813">Transport</keyword>
<evidence type="ECO:0000256" key="2">
    <source>
        <dbReference type="ARBA" id="ARBA00006175"/>
    </source>
</evidence>
<dbReference type="InterPro" id="IPR034294">
    <property type="entry name" value="Aquaporin_transptr"/>
</dbReference>
<dbReference type="InterPro" id="IPR023271">
    <property type="entry name" value="Aquaporin-like"/>
</dbReference>
<feature type="transmembrane region" description="Helical" evidence="8">
    <location>
        <begin position="108"/>
        <end position="141"/>
    </location>
</feature>
<evidence type="ECO:0000256" key="3">
    <source>
        <dbReference type="ARBA" id="ARBA00022692"/>
    </source>
</evidence>
<dbReference type="PRINTS" id="PR00783">
    <property type="entry name" value="MINTRINSICP"/>
</dbReference>
<comment type="subcellular location">
    <subcellularLocation>
        <location evidence="1">Membrane</location>
        <topology evidence="1">Multi-pass membrane protein</topology>
    </subcellularLocation>
</comment>
<dbReference type="PANTHER" id="PTHR19139">
    <property type="entry name" value="AQUAPORIN TRANSPORTER"/>
    <property type="match status" value="1"/>
</dbReference>
<evidence type="ECO:0000256" key="6">
    <source>
        <dbReference type="RuleBase" id="RU000477"/>
    </source>
</evidence>
<feature type="transmembrane region" description="Helical" evidence="8">
    <location>
        <begin position="233"/>
        <end position="250"/>
    </location>
</feature>
<protein>
    <submittedName>
        <fullName evidence="9">Aquaporin-like protein</fullName>
    </submittedName>
</protein>
<dbReference type="InterPro" id="IPR000425">
    <property type="entry name" value="MIP"/>
</dbReference>
<reference evidence="9" key="1">
    <citation type="submission" date="2019-01" db="EMBL/GenBank/DDBJ databases">
        <title>Draft genome sequences of three monokaryotic isolates of the white-rot basidiomycete fungus Dichomitus squalens.</title>
        <authorList>
            <consortium name="DOE Joint Genome Institute"/>
            <person name="Lopez S.C."/>
            <person name="Andreopoulos B."/>
            <person name="Pangilinan J."/>
            <person name="Lipzen A."/>
            <person name="Riley R."/>
            <person name="Ahrendt S."/>
            <person name="Ng V."/>
            <person name="Barry K."/>
            <person name="Daum C."/>
            <person name="Grigoriev I.V."/>
            <person name="Hilden K.S."/>
            <person name="Makela M.R."/>
            <person name="de Vries R.P."/>
        </authorList>
    </citation>
    <scope>NUCLEOTIDE SEQUENCE [LARGE SCALE GENOMIC DNA]</scope>
    <source>
        <strain evidence="9">OM18370.1</strain>
    </source>
</reference>
<feature type="transmembrane region" description="Helical" evidence="8">
    <location>
        <begin position="193"/>
        <end position="213"/>
    </location>
</feature>
<proteinExistence type="inferred from homology"/>
<keyword evidence="5 8" id="KW-0472">Membrane</keyword>
<dbReference type="Pfam" id="PF00230">
    <property type="entry name" value="MIP"/>
    <property type="match status" value="1"/>
</dbReference>
<keyword evidence="4 8" id="KW-1133">Transmembrane helix</keyword>
<accession>A0A4Q9N196</accession>
<dbReference type="PANTHER" id="PTHR19139:SF199">
    <property type="entry name" value="MIP17260P"/>
    <property type="match status" value="1"/>
</dbReference>
<dbReference type="SUPFAM" id="SSF81338">
    <property type="entry name" value="Aquaporin-like"/>
    <property type="match status" value="1"/>
</dbReference>
<evidence type="ECO:0000256" key="7">
    <source>
        <dbReference type="SAM" id="MobiDB-lite"/>
    </source>
</evidence>
<comment type="similarity">
    <text evidence="2 6">Belongs to the MIP/aquaporin (TC 1.A.8) family.</text>
</comment>
<evidence type="ECO:0000313" key="9">
    <source>
        <dbReference type="EMBL" id="TBU33588.1"/>
    </source>
</evidence>
<evidence type="ECO:0000256" key="8">
    <source>
        <dbReference type="SAM" id="Phobius"/>
    </source>
</evidence>
<feature type="transmembrane region" description="Helical" evidence="8">
    <location>
        <begin position="76"/>
        <end position="96"/>
    </location>
</feature>
<sequence length="325" mass="34959">MRRLLSRRKNEAPNSPFPDDPTSRGSLWAGIKDDAEAALLEYVGTTMFLLLAYGGVQAAATEAGVSTTNSVVERSVTVALAFGISLLVTVWLFYRVTGGLFNPDVSLALLIAGVIGPVRFVFYCIAQLVGGITAAAIVYALTPGPLASNTFPGPGVNKAQAVFIEMFITSALVLAVLMLAVEKHNSTPFAPIGIGLTVFVCHLWAVIFSGCGMNTARSFGPAVVTGFPYDTQWIYWLGPFLGSLLGSAFYKAMRMMKYWKLNPGQDCIDEESSRRMSVTRSTRTSRSRHNPMGDTASYSFPESQAPIHDPVGSAGVPPDRNDCRV</sequence>
<name>A0A4Q9N196_9APHY</name>
<evidence type="ECO:0000256" key="5">
    <source>
        <dbReference type="ARBA" id="ARBA00023136"/>
    </source>
</evidence>
<feature type="transmembrane region" description="Helical" evidence="8">
    <location>
        <begin position="161"/>
        <end position="181"/>
    </location>
</feature>
<organism evidence="9">
    <name type="scientific">Dichomitus squalens</name>
    <dbReference type="NCBI Taxonomy" id="114155"/>
    <lineage>
        <taxon>Eukaryota</taxon>
        <taxon>Fungi</taxon>
        <taxon>Dikarya</taxon>
        <taxon>Basidiomycota</taxon>
        <taxon>Agaricomycotina</taxon>
        <taxon>Agaricomycetes</taxon>
        <taxon>Polyporales</taxon>
        <taxon>Polyporaceae</taxon>
        <taxon>Dichomitus</taxon>
    </lineage>
</organism>
<keyword evidence="3 6" id="KW-0812">Transmembrane</keyword>
<dbReference type="GO" id="GO:0015250">
    <property type="term" value="F:water channel activity"/>
    <property type="evidence" value="ECO:0007669"/>
    <property type="project" value="TreeGrafter"/>
</dbReference>
<dbReference type="AlphaFoldDB" id="A0A4Q9N196"/>
<dbReference type="Gene3D" id="1.20.1080.10">
    <property type="entry name" value="Glycerol uptake facilitator protein"/>
    <property type="match status" value="1"/>
</dbReference>
<dbReference type="EMBL" id="ML143391">
    <property type="protein sequence ID" value="TBU33588.1"/>
    <property type="molecule type" value="Genomic_DNA"/>
</dbReference>
<feature type="transmembrane region" description="Helical" evidence="8">
    <location>
        <begin position="37"/>
        <end position="56"/>
    </location>
</feature>